<feature type="transmembrane region" description="Helical" evidence="1">
    <location>
        <begin position="110"/>
        <end position="132"/>
    </location>
</feature>
<protein>
    <submittedName>
        <fullName evidence="2">Uncharacterized protein</fullName>
    </submittedName>
</protein>
<evidence type="ECO:0000313" key="2">
    <source>
        <dbReference type="EMBL" id="CAG6773487.1"/>
    </source>
</evidence>
<dbReference type="EMBL" id="HBUF01591317">
    <property type="protein sequence ID" value="CAG6773487.1"/>
    <property type="molecule type" value="Transcribed_RNA"/>
</dbReference>
<proteinExistence type="predicted"/>
<name>A0A8D9F1I2_9HEMI</name>
<dbReference type="AlphaFoldDB" id="A0A8D9F1I2"/>
<organism evidence="2">
    <name type="scientific">Cacopsylla melanoneura</name>
    <dbReference type="NCBI Taxonomy" id="428564"/>
    <lineage>
        <taxon>Eukaryota</taxon>
        <taxon>Metazoa</taxon>
        <taxon>Ecdysozoa</taxon>
        <taxon>Arthropoda</taxon>
        <taxon>Hexapoda</taxon>
        <taxon>Insecta</taxon>
        <taxon>Pterygota</taxon>
        <taxon>Neoptera</taxon>
        <taxon>Paraneoptera</taxon>
        <taxon>Hemiptera</taxon>
        <taxon>Sternorrhyncha</taxon>
        <taxon>Psylloidea</taxon>
        <taxon>Psyllidae</taxon>
        <taxon>Psyllinae</taxon>
        <taxon>Cacopsylla</taxon>
    </lineage>
</organism>
<reference evidence="2" key="1">
    <citation type="submission" date="2021-05" db="EMBL/GenBank/DDBJ databases">
        <authorList>
            <person name="Alioto T."/>
            <person name="Alioto T."/>
            <person name="Gomez Garrido J."/>
        </authorList>
    </citation>
    <scope>NUCLEOTIDE SEQUENCE</scope>
</reference>
<keyword evidence="1" id="KW-0472">Membrane</keyword>
<evidence type="ECO:0000256" key="1">
    <source>
        <dbReference type="SAM" id="Phobius"/>
    </source>
</evidence>
<keyword evidence="1" id="KW-1133">Transmembrane helix</keyword>
<keyword evidence="1" id="KW-0812">Transmembrane</keyword>
<sequence>MLLHVKFSETVAPIEKLNRINKIIFLRFKPSLEDPLLSSLVLAFFSSLSSLFSLLSATNSTSLKIWAASSLLHWLLLLFWSQKVSPFYLLITYMIFNIFHFEYLGTNNTYFLHLFFIYFSPFHLGFFSLPLLNSVTRRKK</sequence>
<feature type="transmembrane region" description="Helical" evidence="1">
    <location>
        <begin position="36"/>
        <end position="57"/>
    </location>
</feature>
<accession>A0A8D9F1I2</accession>